<dbReference type="InterPro" id="IPR041249">
    <property type="entry name" value="HEPN_DZIP3"/>
</dbReference>
<evidence type="ECO:0000313" key="4">
    <source>
        <dbReference type="EMBL" id="KAL3890848.1"/>
    </source>
</evidence>
<evidence type="ECO:0000259" key="3">
    <source>
        <dbReference type="Pfam" id="PF18738"/>
    </source>
</evidence>
<sequence>MGESFQKLYRDALSTGNEKDFSIRVMIVGHEGVGKTSLTQRLLGEQVTENVIESTEGINVHTRCCQIDHATGEWKRKLIRDELLLNDQRIASIVQKYKSPQDHQDLNVTDIENDTVSTTTQSDSMSDRTAGNRTKCALVSQIANEASTRTESDIVVPIIDNNGQTGNELAVSEIGADTKEIQTFLERAHSLLIPKRRSSDVTLLDFAGQSLFYTTHQAFMSWRTLYLLVTDMSLPLTDVVKEGTHVIDVSGRNTCSIQENISYWLNSVHSHVRIPEDYMIQRVEQKPRLDESSGSVQAPTLNHPFVILVGTHSDKISEDLLEQRKKSYFNDIRNHLKNSPLMLHLVDEDFAISNLGSDPNINALKSKIFETAQKHVCWGTNIPARWIPLEKALMELKNERIQVMDYDDVRRINETRQVKLEWPEELDLFLMFEHDIGNIVFFPTERLRKKVILDPEWLIHGVRIWITSDQVTKRHPELSEQWFAFKDTGRLTSTLIEMLWSSHAEIQHHREHLLDVMEKLNIIAKPLKLEEEQYYWVPCMVSVPAPDDVKKLQHNSDTTRTSTLCFRSKTNFIHIGVFHRLLATCLSKWTPAKDGNKYLLFRGLCVFDLDEQQQLMLSLNDIVIHATVIRFTKKGRIPDLSLCMTIRDILNSALSEISDCLCPGSEFEICIKCKESSPLSNEGLHSITTLRAKDELKCSTHTYKDAHCVESVKLLGFWEEDNKQIPSNVLPMQRQARERFTRVSSLLLDVGSKVLRKVLIYYTTTSLCTMDQYMKKKEPDILDLKKRKVLTKTQVEIIFPQNGQTDINEYDITLVSALLNNIYPSLGPHDKQIITNLRTERNNLAHSHSTMMTEQEFQKRWTDINSILSDLCKLCNDHSFVNEIQKEIQNILLSGSDAMASKLKEVREELNKLCKDLESI</sequence>
<name>A0ABD3Y0N2_SINWO</name>
<reference evidence="4 5" key="1">
    <citation type="submission" date="2024-11" db="EMBL/GenBank/DDBJ databases">
        <title>Chromosome-level genome assembly of the freshwater bivalve Anodonta woodiana.</title>
        <authorList>
            <person name="Chen X."/>
        </authorList>
    </citation>
    <scope>NUCLEOTIDE SEQUENCE [LARGE SCALE GENOMIC DNA]</scope>
    <source>
        <strain evidence="4">MN2024</strain>
        <tissue evidence="4">Gills</tissue>
    </source>
</reference>
<dbReference type="Proteomes" id="UP001634394">
    <property type="component" value="Unassembled WGS sequence"/>
</dbReference>
<dbReference type="InterPro" id="IPR027417">
    <property type="entry name" value="P-loop_NTPase"/>
</dbReference>
<dbReference type="Pfam" id="PF16095">
    <property type="entry name" value="COR-A"/>
    <property type="match status" value="1"/>
</dbReference>
<evidence type="ECO:0000313" key="5">
    <source>
        <dbReference type="Proteomes" id="UP001634394"/>
    </source>
</evidence>
<feature type="domain" description="COR" evidence="2">
    <location>
        <begin position="383"/>
        <end position="540"/>
    </location>
</feature>
<comment type="caution">
    <text evidence="4">The sequence shown here is derived from an EMBL/GenBank/DDBJ whole genome shotgun (WGS) entry which is preliminary data.</text>
</comment>
<feature type="domain" description="DZIP3-like HEPN" evidence="3">
    <location>
        <begin position="770"/>
        <end position="872"/>
    </location>
</feature>
<keyword evidence="5" id="KW-1185">Reference proteome</keyword>
<dbReference type="InterPro" id="IPR036388">
    <property type="entry name" value="WH-like_DNA-bd_sf"/>
</dbReference>
<organism evidence="4 5">
    <name type="scientific">Sinanodonta woodiana</name>
    <name type="common">Chinese pond mussel</name>
    <name type="synonym">Anodonta woodiana</name>
    <dbReference type="NCBI Taxonomy" id="1069815"/>
    <lineage>
        <taxon>Eukaryota</taxon>
        <taxon>Metazoa</taxon>
        <taxon>Spiralia</taxon>
        <taxon>Lophotrochozoa</taxon>
        <taxon>Mollusca</taxon>
        <taxon>Bivalvia</taxon>
        <taxon>Autobranchia</taxon>
        <taxon>Heteroconchia</taxon>
        <taxon>Palaeoheterodonta</taxon>
        <taxon>Unionida</taxon>
        <taxon>Unionoidea</taxon>
        <taxon>Unionidae</taxon>
        <taxon>Unioninae</taxon>
        <taxon>Sinanodonta</taxon>
    </lineage>
</organism>
<evidence type="ECO:0000259" key="2">
    <source>
        <dbReference type="Pfam" id="PF16095"/>
    </source>
</evidence>
<dbReference type="PANTHER" id="PTHR12449">
    <property type="entry name" value="DEATH DOMAIN-CONTAINING PROTEIN"/>
    <property type="match status" value="1"/>
</dbReference>
<protein>
    <submittedName>
        <fullName evidence="4">Uncharacterized protein</fullName>
    </submittedName>
</protein>
<dbReference type="Gene3D" id="1.10.10.10">
    <property type="entry name" value="Winged helix-like DNA-binding domain superfamily/Winged helix DNA-binding domain"/>
    <property type="match status" value="1"/>
</dbReference>
<accession>A0ABD3Y0N2</accession>
<proteinExistence type="predicted"/>
<dbReference type="InterPro" id="IPR039788">
    <property type="entry name" value="NOL4/NOL4L"/>
</dbReference>
<evidence type="ECO:0000256" key="1">
    <source>
        <dbReference type="ARBA" id="ARBA00022737"/>
    </source>
</evidence>
<keyword evidence="1" id="KW-0677">Repeat</keyword>
<dbReference type="InterPro" id="IPR032171">
    <property type="entry name" value="COR-A"/>
</dbReference>
<dbReference type="Gene3D" id="3.40.50.300">
    <property type="entry name" value="P-loop containing nucleotide triphosphate hydrolases"/>
    <property type="match status" value="2"/>
</dbReference>
<gene>
    <name evidence="4" type="ORF">ACJMK2_003123</name>
</gene>
<dbReference type="Pfam" id="PF18738">
    <property type="entry name" value="HEPN_DZIP3"/>
    <property type="match status" value="1"/>
</dbReference>
<dbReference type="AlphaFoldDB" id="A0ABD3Y0N2"/>
<dbReference type="PANTHER" id="PTHR12449:SF18">
    <property type="entry name" value="DEATH DOMAIN-CONTAINING PROTEIN"/>
    <property type="match status" value="1"/>
</dbReference>
<dbReference type="EMBL" id="JBJQND010000001">
    <property type="protein sequence ID" value="KAL3890848.1"/>
    <property type="molecule type" value="Genomic_DNA"/>
</dbReference>
<dbReference type="SUPFAM" id="SSF52540">
    <property type="entry name" value="P-loop containing nucleoside triphosphate hydrolases"/>
    <property type="match status" value="1"/>
</dbReference>